<dbReference type="InterPro" id="IPR035595">
    <property type="entry name" value="UDP_glycos_trans_CS"/>
</dbReference>
<dbReference type="FunFam" id="3.40.50.2000:FF:000054">
    <property type="entry name" value="Glycosyltransferase"/>
    <property type="match status" value="1"/>
</dbReference>
<proteinExistence type="inferred from homology"/>
<dbReference type="InParanoid" id="A0A804KTD4"/>
<keyword evidence="2 4" id="KW-0328">Glycosyltransferase</keyword>
<dbReference type="EMBL" id="HG996476">
    <property type="protein sequence ID" value="CAG1852306.1"/>
    <property type="molecule type" value="Genomic_DNA"/>
</dbReference>
<evidence type="ECO:0000313" key="7">
    <source>
        <dbReference type="EnsemblPlants" id="Ma10_p06770.1"/>
    </source>
</evidence>
<evidence type="ECO:0000256" key="2">
    <source>
        <dbReference type="ARBA" id="ARBA00022676"/>
    </source>
</evidence>
<evidence type="ECO:0000313" key="6">
    <source>
        <dbReference type="EMBL" id="CAG1852306.1"/>
    </source>
</evidence>
<evidence type="ECO:0000256" key="3">
    <source>
        <dbReference type="ARBA" id="ARBA00022679"/>
    </source>
</evidence>
<dbReference type="OrthoDB" id="5835829at2759"/>
<dbReference type="InterPro" id="IPR002213">
    <property type="entry name" value="UDP_glucos_trans"/>
</dbReference>
<dbReference type="PANTHER" id="PTHR48046:SF6">
    <property type="entry name" value="GLYCOSYLTRANSFERASE"/>
    <property type="match status" value="1"/>
</dbReference>
<dbReference type="EC" id="2.4.1.-" evidence="5"/>
<dbReference type="Gramene" id="Ma10_t06770.1">
    <property type="protein sequence ID" value="Ma10_p06770.1"/>
    <property type="gene ID" value="Ma10_g06770"/>
</dbReference>
<evidence type="ECO:0000313" key="8">
    <source>
        <dbReference type="Proteomes" id="UP000012960"/>
    </source>
</evidence>
<keyword evidence="8" id="KW-1185">Reference proteome</keyword>
<keyword evidence="3 4" id="KW-0808">Transferase</keyword>
<protein>
    <recommendedName>
        <fullName evidence="5">Glycosyltransferase</fullName>
        <ecNumber evidence="5">2.4.1.-</ecNumber>
    </recommendedName>
</protein>
<dbReference type="CDD" id="cd03784">
    <property type="entry name" value="GT1_Gtf-like"/>
    <property type="match status" value="1"/>
</dbReference>
<sequence>MEHGNPPHVVVLGSPGMGHFIPIVVFAGGLSRDLALSVTLIAHTGDPPSAAEQSLLRSLPDAVDLVLFPQLPAEDFTAGTKIEDRVFRTVMSSLPRLRSLLGNLAPFAALVVDPFCLDAIPVAAELGVASYVFFTSSCMSLSLAFHLHQLDASFQGEFRDLPEPVRLPGCVSVHGKDLMEPIQDRGNPVYATFLRIAERFLEAEGVLVNSFEALEPGAIKALREGSSHPPVYPVGPLIRAGSSDSGEGHECLRWLDEQPVGSVVYVSFGSGGALTRAQLYELAMGLEASRQRFLWVANRPHEHDASATFFGAESDDDDPGSFLPEGFLERTKALGLVVPRWAPQVAVLGHAATGGFVTHCGWNSTLEGLVHGVPLIAWPLYAEQKMNAVLLAEDAKVALRVEADEDGLARREEIARAIGCLMEGEEGKRLQRRARELRDAAARAMEEGGSSCMAMLDVAEKWKRQRNTQ</sequence>
<dbReference type="Gene3D" id="3.40.50.2000">
    <property type="entry name" value="Glycogen Phosphorylase B"/>
    <property type="match status" value="2"/>
</dbReference>
<dbReference type="SUPFAM" id="SSF53756">
    <property type="entry name" value="UDP-Glycosyltransferase/glycogen phosphorylase"/>
    <property type="match status" value="1"/>
</dbReference>
<dbReference type="Proteomes" id="UP000012960">
    <property type="component" value="Unplaced"/>
</dbReference>
<dbReference type="OMA" id="AGANEYR"/>
<dbReference type="GO" id="GO:0008194">
    <property type="term" value="F:UDP-glycosyltransferase activity"/>
    <property type="evidence" value="ECO:0000318"/>
    <property type="project" value="GO_Central"/>
</dbReference>
<organism evidence="7 8">
    <name type="scientific">Musa acuminata subsp. malaccensis</name>
    <name type="common">Wild banana</name>
    <name type="synonym">Musa malaccensis</name>
    <dbReference type="NCBI Taxonomy" id="214687"/>
    <lineage>
        <taxon>Eukaryota</taxon>
        <taxon>Viridiplantae</taxon>
        <taxon>Streptophyta</taxon>
        <taxon>Embryophyta</taxon>
        <taxon>Tracheophyta</taxon>
        <taxon>Spermatophyta</taxon>
        <taxon>Magnoliopsida</taxon>
        <taxon>Liliopsida</taxon>
        <taxon>Zingiberales</taxon>
        <taxon>Musaceae</taxon>
        <taxon>Musa</taxon>
    </lineage>
</organism>
<dbReference type="PANTHER" id="PTHR48046">
    <property type="entry name" value="UDP-GLYCOSYLTRANSFERASE 72E1"/>
    <property type="match status" value="1"/>
</dbReference>
<evidence type="ECO:0000256" key="4">
    <source>
        <dbReference type="RuleBase" id="RU003718"/>
    </source>
</evidence>
<name>A0A804KTD4_MUSAM</name>
<accession>A0A804KTD4</accession>
<comment type="similarity">
    <text evidence="1 4">Belongs to the UDP-glycosyltransferase family.</text>
</comment>
<dbReference type="AlphaFoldDB" id="A0A804KTD4"/>
<gene>
    <name evidence="6" type="ORF">GSMUA_100950.1</name>
</gene>
<evidence type="ECO:0000256" key="5">
    <source>
        <dbReference type="RuleBase" id="RU362057"/>
    </source>
</evidence>
<reference evidence="7" key="2">
    <citation type="submission" date="2021-05" db="UniProtKB">
        <authorList>
            <consortium name="EnsemblPlants"/>
        </authorList>
    </citation>
    <scope>IDENTIFICATION</scope>
    <source>
        <strain evidence="7">subsp. malaccensis</strain>
    </source>
</reference>
<dbReference type="PROSITE" id="PS00375">
    <property type="entry name" value="UDPGT"/>
    <property type="match status" value="1"/>
</dbReference>
<dbReference type="FunFam" id="3.40.50.2000:FF:000051">
    <property type="entry name" value="Glycosyltransferase"/>
    <property type="match status" value="1"/>
</dbReference>
<reference evidence="6" key="1">
    <citation type="submission" date="2021-03" db="EMBL/GenBank/DDBJ databases">
        <authorList>
            <consortium name="Genoscope - CEA"/>
            <person name="William W."/>
        </authorList>
    </citation>
    <scope>NUCLEOTIDE SEQUENCE</scope>
    <source>
        <strain evidence="6">Doubled-haploid Pahang</strain>
    </source>
</reference>
<dbReference type="EnsemblPlants" id="Ma10_t06770.1">
    <property type="protein sequence ID" value="Ma10_p06770.1"/>
    <property type="gene ID" value="Ma10_g06770"/>
</dbReference>
<evidence type="ECO:0000256" key="1">
    <source>
        <dbReference type="ARBA" id="ARBA00009995"/>
    </source>
</evidence>
<dbReference type="Pfam" id="PF00201">
    <property type="entry name" value="UDPGT"/>
    <property type="match status" value="1"/>
</dbReference>